<dbReference type="AlphaFoldDB" id="A0A9D1CRQ5"/>
<accession>A0A9D1CRQ5</accession>
<dbReference type="InterPro" id="IPR045515">
    <property type="entry name" value="DUF6440"/>
</dbReference>
<organism evidence="2 3">
    <name type="scientific">Candidatus Scatomorpha intestinavium</name>
    <dbReference type="NCBI Taxonomy" id="2840922"/>
    <lineage>
        <taxon>Bacteria</taxon>
        <taxon>Bacillati</taxon>
        <taxon>Bacillota</taxon>
        <taxon>Clostridia</taxon>
        <taxon>Eubacteriales</taxon>
        <taxon>Candidatus Scatomorpha</taxon>
    </lineage>
</organism>
<reference evidence="2" key="1">
    <citation type="submission" date="2020-10" db="EMBL/GenBank/DDBJ databases">
        <authorList>
            <person name="Gilroy R."/>
        </authorList>
    </citation>
    <scope>NUCLEOTIDE SEQUENCE</scope>
    <source>
        <strain evidence="2">ChiBcolR7-354</strain>
    </source>
</reference>
<name>A0A9D1CRQ5_9FIRM</name>
<protein>
    <recommendedName>
        <fullName evidence="1">DUF6440 domain-containing protein</fullName>
    </recommendedName>
</protein>
<dbReference type="Proteomes" id="UP000824262">
    <property type="component" value="Unassembled WGS sequence"/>
</dbReference>
<comment type="caution">
    <text evidence="2">The sequence shown here is derived from an EMBL/GenBank/DDBJ whole genome shotgun (WGS) entry which is preliminary data.</text>
</comment>
<feature type="domain" description="DUF6440" evidence="1">
    <location>
        <begin position="8"/>
        <end position="58"/>
    </location>
</feature>
<evidence type="ECO:0000259" key="1">
    <source>
        <dbReference type="Pfam" id="PF20037"/>
    </source>
</evidence>
<evidence type="ECO:0000313" key="2">
    <source>
        <dbReference type="EMBL" id="HIQ77751.1"/>
    </source>
</evidence>
<evidence type="ECO:0000313" key="3">
    <source>
        <dbReference type="Proteomes" id="UP000824262"/>
    </source>
</evidence>
<gene>
    <name evidence="2" type="ORF">IAB77_00660</name>
</gene>
<sequence>MAAKKEKRFIIKEQQDLGFGAMYVLTDTKTGVNYLATVGVAVSGITPLLDSNGDVVIDSTTQYAAE</sequence>
<dbReference type="Pfam" id="PF20037">
    <property type="entry name" value="DUF6440"/>
    <property type="match status" value="1"/>
</dbReference>
<proteinExistence type="predicted"/>
<reference evidence="2" key="2">
    <citation type="journal article" date="2021" name="PeerJ">
        <title>Extensive microbial diversity within the chicken gut microbiome revealed by metagenomics and culture.</title>
        <authorList>
            <person name="Gilroy R."/>
            <person name="Ravi A."/>
            <person name="Getino M."/>
            <person name="Pursley I."/>
            <person name="Horton D.L."/>
            <person name="Alikhan N.F."/>
            <person name="Baker D."/>
            <person name="Gharbi K."/>
            <person name="Hall N."/>
            <person name="Watson M."/>
            <person name="Adriaenssens E.M."/>
            <person name="Foster-Nyarko E."/>
            <person name="Jarju S."/>
            <person name="Secka A."/>
            <person name="Antonio M."/>
            <person name="Oren A."/>
            <person name="Chaudhuri R.R."/>
            <person name="La Ragione R."/>
            <person name="Hildebrand F."/>
            <person name="Pallen M.J."/>
        </authorList>
    </citation>
    <scope>NUCLEOTIDE SEQUENCE</scope>
    <source>
        <strain evidence="2">ChiBcolR7-354</strain>
    </source>
</reference>
<dbReference type="EMBL" id="DVGA01000010">
    <property type="protein sequence ID" value="HIQ77751.1"/>
    <property type="molecule type" value="Genomic_DNA"/>
</dbReference>